<evidence type="ECO:0000313" key="2">
    <source>
        <dbReference type="EMBL" id="RFC54054.1"/>
    </source>
</evidence>
<feature type="domain" description="VWFA" evidence="1">
    <location>
        <begin position="47"/>
        <end position="244"/>
    </location>
</feature>
<dbReference type="PROSITE" id="PS50234">
    <property type="entry name" value="VWFA"/>
    <property type="match status" value="1"/>
</dbReference>
<dbReference type="InterPro" id="IPR002035">
    <property type="entry name" value="VWF_A"/>
</dbReference>
<dbReference type="Proteomes" id="UP000257127">
    <property type="component" value="Unassembled WGS sequence"/>
</dbReference>
<dbReference type="EMBL" id="QURB01000006">
    <property type="protein sequence ID" value="RFC54054.1"/>
    <property type="molecule type" value="Genomic_DNA"/>
</dbReference>
<dbReference type="AlphaFoldDB" id="A0A3E1EWW7"/>
<gene>
    <name evidence="2" type="ORF">DXU93_10975</name>
</gene>
<keyword evidence="3" id="KW-1185">Reference proteome</keyword>
<dbReference type="RefSeq" id="WP_116881335.1">
    <property type="nucleotide sequence ID" value="NZ_QURB01000006.1"/>
</dbReference>
<evidence type="ECO:0000313" key="3">
    <source>
        <dbReference type="Proteomes" id="UP000257127"/>
    </source>
</evidence>
<dbReference type="OrthoDB" id="1437859at2"/>
<dbReference type="Pfam" id="PF00092">
    <property type="entry name" value="VWA"/>
    <property type="match status" value="1"/>
</dbReference>
<dbReference type="SUPFAM" id="SSF53300">
    <property type="entry name" value="vWA-like"/>
    <property type="match status" value="1"/>
</dbReference>
<dbReference type="SMART" id="SM00327">
    <property type="entry name" value="VWA"/>
    <property type="match status" value="1"/>
</dbReference>
<accession>A0A3E1EWW7</accession>
<organism evidence="2 3">
    <name type="scientific">Brumimicrobium aurantiacum</name>
    <dbReference type="NCBI Taxonomy" id="1737063"/>
    <lineage>
        <taxon>Bacteria</taxon>
        <taxon>Pseudomonadati</taxon>
        <taxon>Bacteroidota</taxon>
        <taxon>Flavobacteriia</taxon>
        <taxon>Flavobacteriales</taxon>
        <taxon>Crocinitomicaceae</taxon>
        <taxon>Brumimicrobium</taxon>
    </lineage>
</organism>
<proteinExistence type="predicted"/>
<dbReference type="InterPro" id="IPR036465">
    <property type="entry name" value="vWFA_dom_sf"/>
</dbReference>
<sequence length="259" mass="29321">MSNEIQKVNKTEIQKPKTGKLDLLNINTSALNESLSGLEIPRLFYQLVVFVLDGSGSMTYRGTTGADKGEEVEDAVKKVVKRLQDSKNKNSFDINVWAYANENIEIIQTTSVDSFNLNQSINPCDYIKRYDGTKLTPTLNDVRKECEKYLLFHKDKNTQALVIILSDGALDEYENSRSVCESLKEIDNVTVASIFYESDVWQKNYVVSETDVLKNDMKNLASNSSFFTSTVDPEEIRKHMIKSISTVSKVQNGNQFKID</sequence>
<reference evidence="2 3" key="1">
    <citation type="submission" date="2018-08" db="EMBL/GenBank/DDBJ databases">
        <title>The draft genome squence of Brumimicrobium sp. N62.</title>
        <authorList>
            <person name="Du Z.-J."/>
            <person name="Luo H.-R."/>
        </authorList>
    </citation>
    <scope>NUCLEOTIDE SEQUENCE [LARGE SCALE GENOMIC DNA]</scope>
    <source>
        <strain evidence="2 3">N62</strain>
    </source>
</reference>
<protein>
    <submittedName>
        <fullName evidence="2">VWA domain-containing protein</fullName>
    </submittedName>
</protein>
<name>A0A3E1EWW7_9FLAO</name>
<evidence type="ECO:0000259" key="1">
    <source>
        <dbReference type="PROSITE" id="PS50234"/>
    </source>
</evidence>
<dbReference type="Gene3D" id="3.40.50.410">
    <property type="entry name" value="von Willebrand factor, type A domain"/>
    <property type="match status" value="1"/>
</dbReference>
<comment type="caution">
    <text evidence="2">The sequence shown here is derived from an EMBL/GenBank/DDBJ whole genome shotgun (WGS) entry which is preliminary data.</text>
</comment>